<name>A0A0S4V8Q8_RALSL</name>
<gene>
    <name evidence="2" type="ORF">RSP824_24450</name>
    <name evidence="3" type="ORF">RUN1985_v1_800010</name>
</gene>
<dbReference type="InterPro" id="IPR050816">
    <property type="entry name" value="Flavin-dep_Halogenase_NPB"/>
</dbReference>
<feature type="domain" description="FAD-binding" evidence="1">
    <location>
        <begin position="12"/>
        <end position="187"/>
    </location>
</feature>
<organism evidence="3">
    <name type="scientific">Ralstonia solanacearum</name>
    <name type="common">Pseudomonas solanacearum</name>
    <dbReference type="NCBI Taxonomy" id="305"/>
    <lineage>
        <taxon>Bacteria</taxon>
        <taxon>Pseudomonadati</taxon>
        <taxon>Pseudomonadota</taxon>
        <taxon>Betaproteobacteria</taxon>
        <taxon>Burkholderiales</taxon>
        <taxon>Burkholderiaceae</taxon>
        <taxon>Ralstonia</taxon>
        <taxon>Ralstonia solanacearum species complex</taxon>
    </lineage>
</organism>
<dbReference type="PRINTS" id="PR00420">
    <property type="entry name" value="RNGMNOXGNASE"/>
</dbReference>
<dbReference type="GO" id="GO:0071949">
    <property type="term" value="F:FAD binding"/>
    <property type="evidence" value="ECO:0007669"/>
    <property type="project" value="InterPro"/>
</dbReference>
<evidence type="ECO:0000313" key="2">
    <source>
        <dbReference type="EMBL" id="AYA49498.1"/>
    </source>
</evidence>
<dbReference type="Proteomes" id="UP000262427">
    <property type="component" value="Chromosome MP"/>
</dbReference>
<dbReference type="EMBL" id="CP025742">
    <property type="protein sequence ID" value="AYA49498.1"/>
    <property type="molecule type" value="Genomic_DNA"/>
</dbReference>
<dbReference type="EMBL" id="LN899824">
    <property type="protein sequence ID" value="CUV31076.1"/>
    <property type="molecule type" value="Genomic_DNA"/>
</dbReference>
<dbReference type="PANTHER" id="PTHR43747">
    <property type="entry name" value="FAD-BINDING PROTEIN"/>
    <property type="match status" value="1"/>
</dbReference>
<sequence>MSATMQSETVYDAVIVGGGVAGGTAALLLRQRGCSVALLEKRPLDYYKALCTHFIQPSAVPILRRVGLDHVLEPEASTRTKASFVTSEGVIDTPGGYTDDAATAYAYNLERRVLDPALRARARSEGVDLLDEATVTACRLQADGLWRVEADADTDTDGARHPRVLRARVVIAADGRRSQMAQWLNNAAVQHDNQRAAVFAQFEGIAAPGGNRSLFILAEREMGFVYPLTGGRTLLSAYVEKDRAAQWRHSADAGAPLLDFFARLAPGLDLVGARLLTPVLGYADYPSQFRQPVCGAVPFIGDAALSLDPMSGVGCGFAMEAAALLDEHLGPALQAQGNSAIGPALDAYASRFDAHFAAHARGIVADSLIAKQPAAQAALYRAVIADPALQRDYLALTGRLITPQAFQRAYFSAHVRSQRAATAHAHPPERASELS</sequence>
<dbReference type="InterPro" id="IPR002938">
    <property type="entry name" value="FAD-bd"/>
</dbReference>
<reference evidence="2" key="2">
    <citation type="submission" date="2018-01" db="EMBL/GenBank/DDBJ databases">
        <title>Ralstonia pseudosolanacearum P824 infects blueberry.</title>
        <authorList>
            <person name="Bocsanczy A.M."/>
            <person name="Norman D.J."/>
        </authorList>
    </citation>
    <scope>NUCLEOTIDE SEQUENCE</scope>
    <source>
        <strain evidence="2">P824</strain>
    </source>
</reference>
<reference evidence="3" key="1">
    <citation type="submission" date="2015-10" db="EMBL/GenBank/DDBJ databases">
        <authorList>
            <person name="Gilbert D.G."/>
        </authorList>
    </citation>
    <scope>NUCLEOTIDE SEQUENCE</scope>
    <source>
        <strain evidence="3">Phyl III-seqv23</strain>
    </source>
</reference>
<proteinExistence type="predicted"/>
<reference evidence="4" key="3">
    <citation type="submission" date="2018-01" db="EMBL/GenBank/DDBJ databases">
        <title>Raltonia solanacearum P824 infects blueberry.</title>
        <authorList>
            <person name="Bocsanczy A.M."/>
            <person name="Norman D.J."/>
        </authorList>
    </citation>
    <scope>NUCLEOTIDE SEQUENCE [LARGE SCALE GENOMIC DNA]</scope>
    <source>
        <strain evidence="4">P824</strain>
    </source>
</reference>
<accession>A0A0S4V8Q8</accession>
<dbReference type="SUPFAM" id="SSF51905">
    <property type="entry name" value="FAD/NAD(P)-binding domain"/>
    <property type="match status" value="1"/>
</dbReference>
<dbReference type="PANTHER" id="PTHR43747:SF1">
    <property type="entry name" value="SLR1998 PROTEIN"/>
    <property type="match status" value="1"/>
</dbReference>
<dbReference type="Gene3D" id="3.50.50.60">
    <property type="entry name" value="FAD/NAD(P)-binding domain"/>
    <property type="match status" value="1"/>
</dbReference>
<evidence type="ECO:0000259" key="1">
    <source>
        <dbReference type="Pfam" id="PF01494"/>
    </source>
</evidence>
<dbReference type="AlphaFoldDB" id="A0A0S4V8Q8"/>
<dbReference type="Pfam" id="PF01494">
    <property type="entry name" value="FAD_binding_3"/>
    <property type="match status" value="1"/>
</dbReference>
<evidence type="ECO:0000313" key="4">
    <source>
        <dbReference type="Proteomes" id="UP000262427"/>
    </source>
</evidence>
<protein>
    <submittedName>
        <fullName evidence="2">NAD(P)/FAD-dependent oxidoreductase</fullName>
    </submittedName>
    <submittedName>
        <fullName evidence="3">Putative dehydrogenase (Flavoprotein) oxidoreductase</fullName>
    </submittedName>
</protein>
<evidence type="ECO:0000313" key="3">
    <source>
        <dbReference type="EMBL" id="CUV31076.1"/>
    </source>
</evidence>
<dbReference type="InterPro" id="IPR036188">
    <property type="entry name" value="FAD/NAD-bd_sf"/>
</dbReference>